<dbReference type="SUPFAM" id="SSF103473">
    <property type="entry name" value="MFS general substrate transporter"/>
    <property type="match status" value="1"/>
</dbReference>
<dbReference type="Gene3D" id="1.20.1250.20">
    <property type="entry name" value="MFS general substrate transporter like domains"/>
    <property type="match status" value="1"/>
</dbReference>
<dbReference type="Proteomes" id="UP000272942">
    <property type="component" value="Unassembled WGS sequence"/>
</dbReference>
<dbReference type="AlphaFoldDB" id="A0A183AU40"/>
<reference evidence="6 7" key="2">
    <citation type="submission" date="2018-11" db="EMBL/GenBank/DDBJ databases">
        <authorList>
            <consortium name="Pathogen Informatics"/>
        </authorList>
    </citation>
    <scope>NUCLEOTIDE SEQUENCE [LARGE SCALE GENOMIC DNA]</scope>
    <source>
        <strain evidence="6 7">Egypt</strain>
    </source>
</reference>
<dbReference type="InterPro" id="IPR049680">
    <property type="entry name" value="FLVCR1-2_SLC49-like"/>
</dbReference>
<protein>
    <submittedName>
        <fullName evidence="8">MFS domain-containing protein</fullName>
    </submittedName>
</protein>
<evidence type="ECO:0000256" key="3">
    <source>
        <dbReference type="ARBA" id="ARBA00022989"/>
    </source>
</evidence>
<dbReference type="InterPro" id="IPR036259">
    <property type="entry name" value="MFS_trans_sf"/>
</dbReference>
<name>A0A183AU40_9TREM</name>
<dbReference type="PANTHER" id="PTHR10924:SF4">
    <property type="entry name" value="GH15861P"/>
    <property type="match status" value="1"/>
</dbReference>
<gene>
    <name evidence="6" type="ORF">ECPE_LOCUS10475</name>
</gene>
<dbReference type="EMBL" id="UZAN01049133">
    <property type="protein sequence ID" value="VDP87109.1"/>
    <property type="molecule type" value="Genomic_DNA"/>
</dbReference>
<dbReference type="GO" id="GO:0015232">
    <property type="term" value="F:heme transmembrane transporter activity"/>
    <property type="evidence" value="ECO:0007669"/>
    <property type="project" value="TreeGrafter"/>
</dbReference>
<evidence type="ECO:0000256" key="1">
    <source>
        <dbReference type="ARBA" id="ARBA00004141"/>
    </source>
</evidence>
<keyword evidence="3 5" id="KW-1133">Transmembrane helix</keyword>
<keyword evidence="7" id="KW-1185">Reference proteome</keyword>
<evidence type="ECO:0000256" key="2">
    <source>
        <dbReference type="ARBA" id="ARBA00022692"/>
    </source>
</evidence>
<sequence length="203" mass="22526">MDDRTNIGKGKPSDYGMDESNNEFTAKLYKQRWVILTLFCWCSASNSYHWIHLNIISDRTLYLWNASVPGNSEDKRQIALDWLSMVYLLTYIPLIVPATWLLDRYGLRVSTLLTVVLNALGAWVKCVAGILAVDPESSIANTFGARSAFPLLMFGQTLDAIAQVFILGVPPQLASTWFGDQEISTATSIGVLANQMINASCII</sequence>
<dbReference type="PANTHER" id="PTHR10924">
    <property type="entry name" value="MAJOR FACILITATOR SUPERFAMILY PROTEIN-RELATED"/>
    <property type="match status" value="1"/>
</dbReference>
<evidence type="ECO:0000313" key="8">
    <source>
        <dbReference type="WBParaSite" id="ECPE_0001050701-mRNA-1"/>
    </source>
</evidence>
<keyword evidence="2 5" id="KW-0812">Transmembrane</keyword>
<evidence type="ECO:0000313" key="6">
    <source>
        <dbReference type="EMBL" id="VDP87109.1"/>
    </source>
</evidence>
<organism evidence="8">
    <name type="scientific">Echinostoma caproni</name>
    <dbReference type="NCBI Taxonomy" id="27848"/>
    <lineage>
        <taxon>Eukaryota</taxon>
        <taxon>Metazoa</taxon>
        <taxon>Spiralia</taxon>
        <taxon>Lophotrochozoa</taxon>
        <taxon>Platyhelminthes</taxon>
        <taxon>Trematoda</taxon>
        <taxon>Digenea</taxon>
        <taxon>Plagiorchiida</taxon>
        <taxon>Echinostomata</taxon>
        <taxon>Echinostomatoidea</taxon>
        <taxon>Echinostomatidae</taxon>
        <taxon>Echinostoma</taxon>
    </lineage>
</organism>
<comment type="subcellular location">
    <subcellularLocation>
        <location evidence="1">Membrane</location>
        <topology evidence="1">Multi-pass membrane protein</topology>
    </subcellularLocation>
</comment>
<keyword evidence="4 5" id="KW-0472">Membrane</keyword>
<evidence type="ECO:0000256" key="4">
    <source>
        <dbReference type="ARBA" id="ARBA00023136"/>
    </source>
</evidence>
<reference evidence="8" key="1">
    <citation type="submission" date="2016-06" db="UniProtKB">
        <authorList>
            <consortium name="WormBaseParasite"/>
        </authorList>
    </citation>
    <scope>IDENTIFICATION</scope>
</reference>
<dbReference type="GO" id="GO:0097037">
    <property type="term" value="P:heme export"/>
    <property type="evidence" value="ECO:0007669"/>
    <property type="project" value="TreeGrafter"/>
</dbReference>
<dbReference type="WBParaSite" id="ECPE_0001050701-mRNA-1">
    <property type="protein sequence ID" value="ECPE_0001050701-mRNA-1"/>
    <property type="gene ID" value="ECPE_0001050701"/>
</dbReference>
<evidence type="ECO:0000256" key="5">
    <source>
        <dbReference type="SAM" id="Phobius"/>
    </source>
</evidence>
<dbReference type="GO" id="GO:0016020">
    <property type="term" value="C:membrane"/>
    <property type="evidence" value="ECO:0007669"/>
    <property type="project" value="UniProtKB-SubCell"/>
</dbReference>
<dbReference type="GO" id="GO:0020037">
    <property type="term" value="F:heme binding"/>
    <property type="evidence" value="ECO:0007669"/>
    <property type="project" value="TreeGrafter"/>
</dbReference>
<proteinExistence type="predicted"/>
<dbReference type="OrthoDB" id="422206at2759"/>
<feature type="transmembrane region" description="Helical" evidence="5">
    <location>
        <begin position="82"/>
        <end position="102"/>
    </location>
</feature>
<evidence type="ECO:0000313" key="7">
    <source>
        <dbReference type="Proteomes" id="UP000272942"/>
    </source>
</evidence>
<feature type="transmembrane region" description="Helical" evidence="5">
    <location>
        <begin position="109"/>
        <end position="133"/>
    </location>
</feature>
<accession>A0A183AU40</accession>